<dbReference type="Pfam" id="PF13432">
    <property type="entry name" value="TPR_16"/>
    <property type="match status" value="1"/>
</dbReference>
<evidence type="ECO:0000256" key="1">
    <source>
        <dbReference type="PROSITE-ProRule" id="PRU00339"/>
    </source>
</evidence>
<dbReference type="SUPFAM" id="SSF48452">
    <property type="entry name" value="TPR-like"/>
    <property type="match status" value="1"/>
</dbReference>
<dbReference type="EMBL" id="CABVIK010000013">
    <property type="protein sequence ID" value="VVP24164.1"/>
    <property type="molecule type" value="Genomic_DNA"/>
</dbReference>
<dbReference type="AlphaFoldDB" id="A0A5E7MHG3"/>
<feature type="transmembrane region" description="Helical" evidence="2">
    <location>
        <begin position="31"/>
        <end position="53"/>
    </location>
</feature>
<sequence>MDQDTSNQGIERDRLRLEATRFRSESSHNRTVLWVGAFVSVVVVIIPATSSYLNESARLKLEAHRQEVELQQKADDLKLKQSEIERSRDATRVKFLQDHIDMIMADEPDAELRLTALARLALPADADALIAQVRTIRRELALQRSSAQKVDGVSTTQQNAAEVESSVPPLVVTSRAVSASGDQELAPGMAEGRSHARKGDYESALRNFNTAVDRNPNDPLAWNFKAYSEFRINQFTTALASISRAWKLNPSDNKTRRWIAINATKILCAQGRSSEAATFFNQSASVVPEIVTDVYGDGEFQSTCQAIWRG</sequence>
<dbReference type="InterPro" id="IPR019734">
    <property type="entry name" value="TPR_rpt"/>
</dbReference>
<keyword evidence="2" id="KW-1133">Transmembrane helix</keyword>
<keyword evidence="2" id="KW-0472">Membrane</keyword>
<dbReference type="PROSITE" id="PS50005">
    <property type="entry name" value="TPR"/>
    <property type="match status" value="1"/>
</dbReference>
<proteinExistence type="predicted"/>
<keyword evidence="1" id="KW-0802">TPR repeat</keyword>
<keyword evidence="2" id="KW-0812">Transmembrane</keyword>
<accession>A0A5E7MHG3</accession>
<evidence type="ECO:0000256" key="2">
    <source>
        <dbReference type="SAM" id="Phobius"/>
    </source>
</evidence>
<dbReference type="Gene3D" id="1.25.40.10">
    <property type="entry name" value="Tetratricopeptide repeat domain"/>
    <property type="match status" value="1"/>
</dbReference>
<gene>
    <name evidence="3" type="ORF">PS870_03981</name>
</gene>
<dbReference type="RefSeq" id="WP_154912845.1">
    <property type="nucleotide sequence ID" value="NZ_CABVIK010000013.1"/>
</dbReference>
<dbReference type="InterPro" id="IPR011990">
    <property type="entry name" value="TPR-like_helical_dom_sf"/>
</dbReference>
<organism evidence="3 4">
    <name type="scientific">Pseudomonas fluorescens</name>
    <dbReference type="NCBI Taxonomy" id="294"/>
    <lineage>
        <taxon>Bacteria</taxon>
        <taxon>Pseudomonadati</taxon>
        <taxon>Pseudomonadota</taxon>
        <taxon>Gammaproteobacteria</taxon>
        <taxon>Pseudomonadales</taxon>
        <taxon>Pseudomonadaceae</taxon>
        <taxon>Pseudomonas</taxon>
    </lineage>
</organism>
<name>A0A5E7MHG3_PSEFL</name>
<evidence type="ECO:0000313" key="3">
    <source>
        <dbReference type="EMBL" id="VVP24164.1"/>
    </source>
</evidence>
<feature type="repeat" description="TPR" evidence="1">
    <location>
        <begin position="185"/>
        <end position="218"/>
    </location>
</feature>
<evidence type="ECO:0000313" key="4">
    <source>
        <dbReference type="Proteomes" id="UP000349468"/>
    </source>
</evidence>
<dbReference type="Proteomes" id="UP000349468">
    <property type="component" value="Unassembled WGS sequence"/>
</dbReference>
<reference evidence="3 4" key="1">
    <citation type="submission" date="2019-09" db="EMBL/GenBank/DDBJ databases">
        <authorList>
            <person name="Chandra G."/>
            <person name="Truman W A."/>
        </authorList>
    </citation>
    <scope>NUCLEOTIDE SEQUENCE [LARGE SCALE GENOMIC DNA]</scope>
    <source>
        <strain evidence="3">PS870</strain>
    </source>
</reference>
<protein>
    <submittedName>
        <fullName evidence="3">Uncharacterized protein</fullName>
    </submittedName>
</protein>